<accession>A0A8H3G1G7</accession>
<dbReference type="SUPFAM" id="SSF51735">
    <property type="entry name" value="NAD(P)-binding Rossmann-fold domains"/>
    <property type="match status" value="1"/>
</dbReference>
<dbReference type="EMBL" id="CAJPDS010000065">
    <property type="protein sequence ID" value="CAF9932837.1"/>
    <property type="molecule type" value="Genomic_DNA"/>
</dbReference>
<feature type="non-terminal residue" evidence="1">
    <location>
        <position position="1"/>
    </location>
</feature>
<evidence type="ECO:0000313" key="2">
    <source>
        <dbReference type="Proteomes" id="UP000664521"/>
    </source>
</evidence>
<name>A0A8H3G1G7_9LECA</name>
<organism evidence="1 2">
    <name type="scientific">Heterodermia speciosa</name>
    <dbReference type="NCBI Taxonomy" id="116794"/>
    <lineage>
        <taxon>Eukaryota</taxon>
        <taxon>Fungi</taxon>
        <taxon>Dikarya</taxon>
        <taxon>Ascomycota</taxon>
        <taxon>Pezizomycotina</taxon>
        <taxon>Lecanoromycetes</taxon>
        <taxon>OSLEUM clade</taxon>
        <taxon>Lecanoromycetidae</taxon>
        <taxon>Caliciales</taxon>
        <taxon>Physciaceae</taxon>
        <taxon>Heterodermia</taxon>
    </lineage>
</organism>
<proteinExistence type="predicted"/>
<evidence type="ECO:0000313" key="1">
    <source>
        <dbReference type="EMBL" id="CAF9932837.1"/>
    </source>
</evidence>
<sequence length="50" mass="5487">KVIVINGASKGKRKSRRAASHFAQVGAKVVINYLPNRNFAEEVVKHIGNN</sequence>
<reference evidence="1" key="1">
    <citation type="submission" date="2021-03" db="EMBL/GenBank/DDBJ databases">
        <authorList>
            <person name="Tagirdzhanova G."/>
        </authorList>
    </citation>
    <scope>NUCLEOTIDE SEQUENCE</scope>
</reference>
<dbReference type="Proteomes" id="UP000664521">
    <property type="component" value="Unassembled WGS sequence"/>
</dbReference>
<protein>
    <submittedName>
        <fullName evidence="1">Uncharacterized protein</fullName>
    </submittedName>
</protein>
<dbReference type="InterPro" id="IPR036291">
    <property type="entry name" value="NAD(P)-bd_dom_sf"/>
</dbReference>
<dbReference type="AlphaFoldDB" id="A0A8H3G1G7"/>
<comment type="caution">
    <text evidence="1">The sequence shown here is derived from an EMBL/GenBank/DDBJ whole genome shotgun (WGS) entry which is preliminary data.</text>
</comment>
<gene>
    <name evidence="1" type="ORF">HETSPECPRED_008458</name>
</gene>
<keyword evidence="2" id="KW-1185">Reference proteome</keyword>